<keyword evidence="3" id="KW-0804">Transcription</keyword>
<dbReference type="Proteomes" id="UP000019364">
    <property type="component" value="Unassembled WGS sequence"/>
</dbReference>
<accession>W7YL63</accession>
<evidence type="ECO:0000256" key="2">
    <source>
        <dbReference type="ARBA" id="ARBA00023125"/>
    </source>
</evidence>
<keyword evidence="6" id="KW-1185">Reference proteome</keyword>
<name>W7YL63_9BACL</name>
<dbReference type="InterPro" id="IPR009057">
    <property type="entry name" value="Homeodomain-like_sf"/>
</dbReference>
<dbReference type="SUPFAM" id="SSF46689">
    <property type="entry name" value="Homeodomain-like"/>
    <property type="match status" value="1"/>
</dbReference>
<dbReference type="PANTHER" id="PTHR43280:SF28">
    <property type="entry name" value="HTH-TYPE TRANSCRIPTIONAL ACTIVATOR RHAS"/>
    <property type="match status" value="1"/>
</dbReference>
<dbReference type="Pfam" id="PF00165">
    <property type="entry name" value="HTH_AraC"/>
    <property type="match status" value="1"/>
</dbReference>
<dbReference type="PROSITE" id="PS01124">
    <property type="entry name" value="HTH_ARAC_FAMILY_2"/>
    <property type="match status" value="1"/>
</dbReference>
<protein>
    <recommendedName>
        <fullName evidence="4">HTH araC/xylS-type domain-containing protein</fullName>
    </recommendedName>
</protein>
<dbReference type="InterPro" id="IPR020449">
    <property type="entry name" value="Tscrpt_reg_AraC-type_HTH"/>
</dbReference>
<dbReference type="GO" id="GO:0043565">
    <property type="term" value="F:sequence-specific DNA binding"/>
    <property type="evidence" value="ECO:0007669"/>
    <property type="project" value="InterPro"/>
</dbReference>
<reference evidence="5 6" key="1">
    <citation type="journal article" date="2014" name="Genome Announc.">
        <title>Draft Genome Sequence of Paenibacillus pini JCM 16418T, Isolated from the Rhizosphere of Pine Tree.</title>
        <authorList>
            <person name="Yuki M."/>
            <person name="Oshima K."/>
            <person name="Suda W."/>
            <person name="Oshida Y."/>
            <person name="Kitamura K."/>
            <person name="Iida Y."/>
            <person name="Hattori M."/>
            <person name="Ohkuma M."/>
        </authorList>
    </citation>
    <scope>NUCLEOTIDE SEQUENCE [LARGE SCALE GENOMIC DNA]</scope>
    <source>
        <strain evidence="5 6">JCM 16418</strain>
    </source>
</reference>
<dbReference type="EMBL" id="BAVZ01000007">
    <property type="protein sequence ID" value="GAF08488.1"/>
    <property type="molecule type" value="Genomic_DNA"/>
</dbReference>
<evidence type="ECO:0000259" key="4">
    <source>
        <dbReference type="PROSITE" id="PS01124"/>
    </source>
</evidence>
<dbReference type="STRING" id="1236976.JCM16418_2569"/>
<dbReference type="Gene3D" id="1.10.10.60">
    <property type="entry name" value="Homeodomain-like"/>
    <property type="match status" value="1"/>
</dbReference>
<gene>
    <name evidence="5" type="ORF">JCM16418_2569</name>
</gene>
<keyword evidence="1" id="KW-0805">Transcription regulation</keyword>
<sequence length="60" mass="7009">MHQLKTTNDPLKDIILKVGYMDTPNFIRKFKKETGYTPGQYRKMFSQSDSIGLEPNLEDE</sequence>
<comment type="caution">
    <text evidence="5">The sequence shown here is derived from an EMBL/GenBank/DDBJ whole genome shotgun (WGS) entry which is preliminary data.</text>
</comment>
<proteinExistence type="predicted"/>
<dbReference type="PRINTS" id="PR00032">
    <property type="entry name" value="HTHARAC"/>
</dbReference>
<feature type="domain" description="HTH araC/xylS-type" evidence="4">
    <location>
        <begin position="1"/>
        <end position="44"/>
    </location>
</feature>
<evidence type="ECO:0000256" key="1">
    <source>
        <dbReference type="ARBA" id="ARBA00023015"/>
    </source>
</evidence>
<dbReference type="PANTHER" id="PTHR43280">
    <property type="entry name" value="ARAC-FAMILY TRANSCRIPTIONAL REGULATOR"/>
    <property type="match status" value="1"/>
</dbReference>
<keyword evidence="2" id="KW-0238">DNA-binding</keyword>
<evidence type="ECO:0000256" key="3">
    <source>
        <dbReference type="ARBA" id="ARBA00023163"/>
    </source>
</evidence>
<evidence type="ECO:0000313" key="6">
    <source>
        <dbReference type="Proteomes" id="UP000019364"/>
    </source>
</evidence>
<dbReference type="AlphaFoldDB" id="W7YL63"/>
<evidence type="ECO:0000313" key="5">
    <source>
        <dbReference type="EMBL" id="GAF08488.1"/>
    </source>
</evidence>
<dbReference type="GO" id="GO:0003700">
    <property type="term" value="F:DNA-binding transcription factor activity"/>
    <property type="evidence" value="ECO:0007669"/>
    <property type="project" value="InterPro"/>
</dbReference>
<dbReference type="InterPro" id="IPR018060">
    <property type="entry name" value="HTH_AraC"/>
</dbReference>
<organism evidence="5 6">
    <name type="scientific">Paenibacillus pini JCM 16418</name>
    <dbReference type="NCBI Taxonomy" id="1236976"/>
    <lineage>
        <taxon>Bacteria</taxon>
        <taxon>Bacillati</taxon>
        <taxon>Bacillota</taxon>
        <taxon>Bacilli</taxon>
        <taxon>Bacillales</taxon>
        <taxon>Paenibacillaceae</taxon>
        <taxon>Paenibacillus</taxon>
    </lineage>
</organism>